<evidence type="ECO:0000313" key="2">
    <source>
        <dbReference type="Proteomes" id="UP000027920"/>
    </source>
</evidence>
<proteinExistence type="predicted"/>
<evidence type="ECO:0000313" key="1">
    <source>
        <dbReference type="EMBL" id="KEF62247.1"/>
    </source>
</evidence>
<gene>
    <name evidence="1" type="ORF">A1O9_00219</name>
</gene>
<dbReference type="HOGENOM" id="CLU_953179_0_0_1"/>
<reference evidence="1 2" key="1">
    <citation type="submission" date="2013-03" db="EMBL/GenBank/DDBJ databases">
        <title>The Genome Sequence of Exophiala aquamarina CBS 119918.</title>
        <authorList>
            <consortium name="The Broad Institute Genomics Platform"/>
            <person name="Cuomo C."/>
            <person name="de Hoog S."/>
            <person name="Gorbushina A."/>
            <person name="Walker B."/>
            <person name="Young S.K."/>
            <person name="Zeng Q."/>
            <person name="Gargeya S."/>
            <person name="Fitzgerald M."/>
            <person name="Haas B."/>
            <person name="Abouelleil A."/>
            <person name="Allen A.W."/>
            <person name="Alvarado L."/>
            <person name="Arachchi H.M."/>
            <person name="Berlin A.M."/>
            <person name="Chapman S.B."/>
            <person name="Gainer-Dewar J."/>
            <person name="Goldberg J."/>
            <person name="Griggs A."/>
            <person name="Gujja S."/>
            <person name="Hansen M."/>
            <person name="Howarth C."/>
            <person name="Imamovic A."/>
            <person name="Ireland A."/>
            <person name="Larimer J."/>
            <person name="McCowan C."/>
            <person name="Murphy C."/>
            <person name="Pearson M."/>
            <person name="Poon T.W."/>
            <person name="Priest M."/>
            <person name="Roberts A."/>
            <person name="Saif S."/>
            <person name="Shea T."/>
            <person name="Sisk P."/>
            <person name="Sykes S."/>
            <person name="Wortman J."/>
            <person name="Nusbaum C."/>
            <person name="Birren B."/>
        </authorList>
    </citation>
    <scope>NUCLEOTIDE SEQUENCE [LARGE SCALE GENOMIC DNA]</scope>
    <source>
        <strain evidence="1 2">CBS 119918</strain>
    </source>
</reference>
<sequence>MTTNNDEPSLIKLPEEILLQILDLAIPVQHLCVQRLTDRMPTSPDSPSGIPGVFLLTKSIYERAVPIFYSRAVLNTAPLRPPPYLFNTLSGPSLRLNLRTGLDVLFASCNPHHLARIAAVNIYSSQHDAINAEAYEALLGWLVDNTGVKQINLSNRLMTRLRRGRTDLNAVFNLATATPPPTLTRTIYIYSTHPRTPWESLRMAELQRALKDRHLPTLQSLIFENRSGNDPFLDPRWDVRKSDDDQKLLKVDKVAFFLDDLIAADPMCSTRSASASRCLYHVLFVVEPSLRVPG</sequence>
<dbReference type="AlphaFoldDB" id="A0A072PR85"/>
<dbReference type="Proteomes" id="UP000027920">
    <property type="component" value="Unassembled WGS sequence"/>
</dbReference>
<keyword evidence="2" id="KW-1185">Reference proteome</keyword>
<evidence type="ECO:0008006" key="3">
    <source>
        <dbReference type="Google" id="ProtNLM"/>
    </source>
</evidence>
<name>A0A072PR85_9EURO</name>
<dbReference type="OrthoDB" id="62952at2759"/>
<organism evidence="1 2">
    <name type="scientific">Exophiala aquamarina CBS 119918</name>
    <dbReference type="NCBI Taxonomy" id="1182545"/>
    <lineage>
        <taxon>Eukaryota</taxon>
        <taxon>Fungi</taxon>
        <taxon>Dikarya</taxon>
        <taxon>Ascomycota</taxon>
        <taxon>Pezizomycotina</taxon>
        <taxon>Eurotiomycetes</taxon>
        <taxon>Chaetothyriomycetidae</taxon>
        <taxon>Chaetothyriales</taxon>
        <taxon>Herpotrichiellaceae</taxon>
        <taxon>Exophiala</taxon>
    </lineage>
</organism>
<protein>
    <recommendedName>
        <fullName evidence="3">F-box domain-containing protein</fullName>
    </recommendedName>
</protein>
<dbReference type="VEuPathDB" id="FungiDB:A1O9_00219"/>
<accession>A0A072PR85</accession>
<dbReference type="GeneID" id="25275171"/>
<dbReference type="EMBL" id="AMGV01000001">
    <property type="protein sequence ID" value="KEF62247.1"/>
    <property type="molecule type" value="Genomic_DNA"/>
</dbReference>
<comment type="caution">
    <text evidence="1">The sequence shown here is derived from an EMBL/GenBank/DDBJ whole genome shotgun (WGS) entry which is preliminary data.</text>
</comment>
<dbReference type="RefSeq" id="XP_013264837.1">
    <property type="nucleotide sequence ID" value="XM_013409383.1"/>
</dbReference>